<accession>A0A1M4Y0T0</accession>
<evidence type="ECO:0000256" key="3">
    <source>
        <dbReference type="ARBA" id="ARBA00022452"/>
    </source>
</evidence>
<organism evidence="16 17">
    <name type="scientific">Marinomonas polaris DSM 16579</name>
    <dbReference type="NCBI Taxonomy" id="1122206"/>
    <lineage>
        <taxon>Bacteria</taxon>
        <taxon>Pseudomonadati</taxon>
        <taxon>Pseudomonadota</taxon>
        <taxon>Gammaproteobacteria</taxon>
        <taxon>Oceanospirillales</taxon>
        <taxon>Oceanospirillaceae</taxon>
        <taxon>Marinomonas</taxon>
    </lineage>
</organism>
<gene>
    <name evidence="16" type="ORF">SAMN02745753_01093</name>
</gene>
<keyword evidence="13" id="KW-0732">Signal</keyword>
<dbReference type="InterPro" id="IPR036942">
    <property type="entry name" value="Beta-barrel_TonB_sf"/>
</dbReference>
<name>A0A1M4Y0T0_9GAMM</name>
<feature type="domain" description="TonB-dependent receptor plug" evidence="15">
    <location>
        <begin position="52"/>
        <end position="157"/>
    </location>
</feature>
<evidence type="ECO:0000256" key="10">
    <source>
        <dbReference type="ARBA" id="ARBA00023237"/>
    </source>
</evidence>
<evidence type="ECO:0000256" key="1">
    <source>
        <dbReference type="ARBA" id="ARBA00004571"/>
    </source>
</evidence>
<keyword evidence="9 11" id="KW-0472">Membrane</keyword>
<evidence type="ECO:0000256" key="13">
    <source>
        <dbReference type="SAM" id="SignalP"/>
    </source>
</evidence>
<evidence type="ECO:0000256" key="6">
    <source>
        <dbReference type="ARBA" id="ARBA00023004"/>
    </source>
</evidence>
<dbReference type="RefSeq" id="WP_072838729.1">
    <property type="nucleotide sequence ID" value="NZ_FQVF01000005.1"/>
</dbReference>
<dbReference type="STRING" id="1122206.SAMN02745753_01093"/>
<evidence type="ECO:0000256" key="12">
    <source>
        <dbReference type="RuleBase" id="RU003357"/>
    </source>
</evidence>
<dbReference type="InterPro" id="IPR039426">
    <property type="entry name" value="TonB-dep_rcpt-like"/>
</dbReference>
<keyword evidence="4" id="KW-0410">Iron transport</keyword>
<evidence type="ECO:0000313" key="16">
    <source>
        <dbReference type="EMBL" id="SHE99351.1"/>
    </source>
</evidence>
<keyword evidence="17" id="KW-1185">Reference proteome</keyword>
<dbReference type="OrthoDB" id="127311at2"/>
<dbReference type="PROSITE" id="PS52016">
    <property type="entry name" value="TONB_DEPENDENT_REC_3"/>
    <property type="match status" value="1"/>
</dbReference>
<evidence type="ECO:0000313" key="17">
    <source>
        <dbReference type="Proteomes" id="UP000184517"/>
    </source>
</evidence>
<keyword evidence="2 11" id="KW-0813">Transport</keyword>
<dbReference type="GO" id="GO:0009279">
    <property type="term" value="C:cell outer membrane"/>
    <property type="evidence" value="ECO:0007669"/>
    <property type="project" value="UniProtKB-SubCell"/>
</dbReference>
<proteinExistence type="inferred from homology"/>
<evidence type="ECO:0000259" key="15">
    <source>
        <dbReference type="Pfam" id="PF07715"/>
    </source>
</evidence>
<dbReference type="EMBL" id="FQVF01000005">
    <property type="protein sequence ID" value="SHE99351.1"/>
    <property type="molecule type" value="Genomic_DNA"/>
</dbReference>
<evidence type="ECO:0000256" key="2">
    <source>
        <dbReference type="ARBA" id="ARBA00022448"/>
    </source>
</evidence>
<evidence type="ECO:0000256" key="4">
    <source>
        <dbReference type="ARBA" id="ARBA00022496"/>
    </source>
</evidence>
<dbReference type="Gene3D" id="2.40.170.20">
    <property type="entry name" value="TonB-dependent receptor, beta-barrel domain"/>
    <property type="match status" value="1"/>
</dbReference>
<keyword evidence="5 11" id="KW-0812">Transmembrane</keyword>
<feature type="domain" description="TonB-dependent receptor-like beta-barrel" evidence="14">
    <location>
        <begin position="231"/>
        <end position="638"/>
    </location>
</feature>
<dbReference type="Pfam" id="PF07715">
    <property type="entry name" value="Plug"/>
    <property type="match status" value="1"/>
</dbReference>
<dbReference type="CDD" id="cd01347">
    <property type="entry name" value="ligand_gated_channel"/>
    <property type="match status" value="1"/>
</dbReference>
<dbReference type="SUPFAM" id="SSF56935">
    <property type="entry name" value="Porins"/>
    <property type="match status" value="1"/>
</dbReference>
<feature type="chain" id="PRO_5012318888" evidence="13">
    <location>
        <begin position="26"/>
        <end position="670"/>
    </location>
</feature>
<comment type="similarity">
    <text evidence="11 12">Belongs to the TonB-dependent receptor family.</text>
</comment>
<evidence type="ECO:0000259" key="14">
    <source>
        <dbReference type="Pfam" id="PF00593"/>
    </source>
</evidence>
<comment type="subcellular location">
    <subcellularLocation>
        <location evidence="1 11">Cell outer membrane</location>
        <topology evidence="1 11">Multi-pass membrane protein</topology>
    </subcellularLocation>
</comment>
<dbReference type="PANTHER" id="PTHR32552:SF81">
    <property type="entry name" value="TONB-DEPENDENT OUTER MEMBRANE RECEPTOR"/>
    <property type="match status" value="1"/>
</dbReference>
<evidence type="ECO:0000256" key="7">
    <source>
        <dbReference type="ARBA" id="ARBA00023065"/>
    </source>
</evidence>
<dbReference type="Proteomes" id="UP000184517">
    <property type="component" value="Unassembled WGS sequence"/>
</dbReference>
<keyword evidence="3 11" id="KW-1134">Transmembrane beta strand</keyword>
<keyword evidence="10 11" id="KW-0998">Cell outer membrane</keyword>
<evidence type="ECO:0000256" key="5">
    <source>
        <dbReference type="ARBA" id="ARBA00022692"/>
    </source>
</evidence>
<dbReference type="InterPro" id="IPR012910">
    <property type="entry name" value="Plug_dom"/>
</dbReference>
<dbReference type="Pfam" id="PF00593">
    <property type="entry name" value="TonB_dep_Rec_b-barrel"/>
    <property type="match status" value="1"/>
</dbReference>
<keyword evidence="8 12" id="KW-0798">TonB box</keyword>
<feature type="signal peptide" evidence="13">
    <location>
        <begin position="1"/>
        <end position="25"/>
    </location>
</feature>
<evidence type="ECO:0000256" key="11">
    <source>
        <dbReference type="PROSITE-ProRule" id="PRU01360"/>
    </source>
</evidence>
<sequence length="670" mass="74057">MKRITLSKTELMIGALALLPVSVLAQEDTGQKSTTLLPELMVTADKKQQTLSKATSHATVYDTEVLQQDGVDSLAKLEGRVAGLSFQPFGQSGINSPVIRGLTANFNALSSSTLLMVDGVPTLTAQGFENNLVDIDRVEVLRGPQSTVYGRNAEVGVVSIFSNDLVGEDKTILGVEVGSRDKQRVQLSTSQTLVEDEVYISLSGEFLEQDGFIDNATTGNKADDKKRQNLNAGLRWLISNKTDVVVRYRRQAYDDGAMLWGSPSGKRATVASATDSWNHSVGQTFSINANHELPSGVRLNSVTAYNDYRDKVQQDTDFQPAESTYIGRDHHLRTLSQEFRLEGNLGEADWLFGAYLERQDHDLRTLSKTFFSLSDLQAQQTGNSYALFTNWTMPISSDISVIAGIRASRDEVKLNPSIAQEKSESWTDLTPQLTLKYDINSDHMLYASYAEGIRSGGFNTVSPAVNYSSYDPEKNQSFELGLKGDLSDKPLRYALSAYHMDIKNMQVSQMPTVGLIYLTNAADATSDGLETSLEYYFNESWSTEIGVAWNKTRFDRFIDGNNDYSGNRNPFAPEMNGHLSLRYEDVGGWSVAASLVGSSAVYLDAANKYQQKGYELVHVSASYPLTDKASLSAYVNNLQDRQFDAVGYQNGYVTVYSPPREYGVKFTLEL</sequence>
<evidence type="ECO:0000256" key="9">
    <source>
        <dbReference type="ARBA" id="ARBA00023136"/>
    </source>
</evidence>
<dbReference type="AlphaFoldDB" id="A0A1M4Y0T0"/>
<keyword evidence="6" id="KW-0408">Iron</keyword>
<evidence type="ECO:0000256" key="8">
    <source>
        <dbReference type="ARBA" id="ARBA00023077"/>
    </source>
</evidence>
<reference evidence="17" key="1">
    <citation type="submission" date="2016-11" db="EMBL/GenBank/DDBJ databases">
        <authorList>
            <person name="Varghese N."/>
            <person name="Submissions S."/>
        </authorList>
    </citation>
    <scope>NUCLEOTIDE SEQUENCE [LARGE SCALE GENOMIC DNA]</scope>
    <source>
        <strain evidence="17">DSM 16579</strain>
    </source>
</reference>
<dbReference type="GO" id="GO:0006826">
    <property type="term" value="P:iron ion transport"/>
    <property type="evidence" value="ECO:0007669"/>
    <property type="project" value="UniProtKB-KW"/>
</dbReference>
<keyword evidence="7" id="KW-0406">Ion transport</keyword>
<dbReference type="PANTHER" id="PTHR32552">
    <property type="entry name" value="FERRICHROME IRON RECEPTOR-RELATED"/>
    <property type="match status" value="1"/>
</dbReference>
<protein>
    <submittedName>
        <fullName evidence="16">Iron complex outermembrane recepter protein</fullName>
    </submittedName>
</protein>
<dbReference type="InterPro" id="IPR000531">
    <property type="entry name" value="Beta-barrel_TonB"/>
</dbReference>